<sequence>MKQNRDLCRHMFRSRGTKKHSTRTGNSTVRSAAWSDQPPVRLALINTTPSSALLFIDDHKKKTIA</sequence>
<evidence type="ECO:0000313" key="1">
    <source>
        <dbReference type="EMBL" id="OMH99359.1"/>
    </source>
</evidence>
<proteinExistence type="predicted"/>
<comment type="caution">
    <text evidence="1">The sequence shown here is derived from an EMBL/GenBank/DDBJ whole genome shotgun (WGS) entry which is preliminary data.</text>
</comment>
<dbReference type="EMBL" id="MTJL01000047">
    <property type="protein sequence ID" value="OMH99359.1"/>
    <property type="molecule type" value="Genomic_DNA"/>
</dbReference>
<keyword evidence="2" id="KW-1185">Reference proteome</keyword>
<dbReference type="Proteomes" id="UP000187367">
    <property type="component" value="Unassembled WGS sequence"/>
</dbReference>
<gene>
    <name evidence="1" type="ORF">BW143_20335</name>
</gene>
<reference evidence="1 2" key="1">
    <citation type="submission" date="2017-01" db="EMBL/GenBank/DDBJ databases">
        <title>Bacillus phylogenomics.</title>
        <authorList>
            <person name="Dunlap C."/>
        </authorList>
    </citation>
    <scope>NUCLEOTIDE SEQUENCE [LARGE SCALE GENOMIC DNA]</scope>
    <source>
        <strain evidence="1 2">NRRL B-41282</strain>
    </source>
</reference>
<evidence type="ECO:0000313" key="2">
    <source>
        <dbReference type="Proteomes" id="UP000187367"/>
    </source>
</evidence>
<name>A0A1R1Q9U2_9BACI</name>
<accession>A0A1R1Q9U2</accession>
<dbReference type="AlphaFoldDB" id="A0A1R1Q9U2"/>
<organism evidence="1 2">
    <name type="scientific">Bacillus swezeyi</name>
    <dbReference type="NCBI Taxonomy" id="1925020"/>
    <lineage>
        <taxon>Bacteria</taxon>
        <taxon>Bacillati</taxon>
        <taxon>Bacillota</taxon>
        <taxon>Bacilli</taxon>
        <taxon>Bacillales</taxon>
        <taxon>Bacillaceae</taxon>
        <taxon>Bacillus</taxon>
    </lineage>
</organism>
<accession>A0A1R1RLN3</accession>
<protein>
    <submittedName>
        <fullName evidence="1">Uncharacterized protein</fullName>
    </submittedName>
</protein>